<sequence length="74" mass="7953">MQAYRLLQAQQVKSPVSWRLQLQELASVQSVHGTAFNSTHGGVSTTSVASCLFKMIAHVAELIAAKLSEVAQKA</sequence>
<dbReference type="RefSeq" id="XP_009840660.1">
    <property type="nucleotide sequence ID" value="XM_009842358.1"/>
</dbReference>
<protein>
    <submittedName>
        <fullName evidence="1">Uncharacterized protein</fullName>
    </submittedName>
</protein>
<organism evidence="1">
    <name type="scientific">Aphanomyces astaci</name>
    <name type="common">Crayfish plague agent</name>
    <dbReference type="NCBI Taxonomy" id="112090"/>
    <lineage>
        <taxon>Eukaryota</taxon>
        <taxon>Sar</taxon>
        <taxon>Stramenopiles</taxon>
        <taxon>Oomycota</taxon>
        <taxon>Saprolegniomycetes</taxon>
        <taxon>Saprolegniales</taxon>
        <taxon>Verrucalvaceae</taxon>
        <taxon>Aphanomyces</taxon>
    </lineage>
</organism>
<evidence type="ECO:0000313" key="1">
    <source>
        <dbReference type="EMBL" id="ETV69922.1"/>
    </source>
</evidence>
<accession>W4FR01</accession>
<gene>
    <name evidence="1" type="ORF">H257_14519</name>
</gene>
<name>W4FR01_APHAT</name>
<reference evidence="1" key="1">
    <citation type="submission" date="2013-12" db="EMBL/GenBank/DDBJ databases">
        <title>The Genome Sequence of Aphanomyces astaci APO3.</title>
        <authorList>
            <consortium name="The Broad Institute Genomics Platform"/>
            <person name="Russ C."/>
            <person name="Tyler B."/>
            <person name="van West P."/>
            <person name="Dieguez-Uribeondo J."/>
            <person name="Young S.K."/>
            <person name="Zeng Q."/>
            <person name="Gargeya S."/>
            <person name="Fitzgerald M."/>
            <person name="Abouelleil A."/>
            <person name="Alvarado L."/>
            <person name="Chapman S.B."/>
            <person name="Gainer-Dewar J."/>
            <person name="Goldberg J."/>
            <person name="Griggs A."/>
            <person name="Gujja S."/>
            <person name="Hansen M."/>
            <person name="Howarth C."/>
            <person name="Imamovic A."/>
            <person name="Ireland A."/>
            <person name="Larimer J."/>
            <person name="McCowan C."/>
            <person name="Murphy C."/>
            <person name="Pearson M."/>
            <person name="Poon T.W."/>
            <person name="Priest M."/>
            <person name="Roberts A."/>
            <person name="Saif S."/>
            <person name="Shea T."/>
            <person name="Sykes S."/>
            <person name="Wortman J."/>
            <person name="Nusbaum C."/>
            <person name="Birren B."/>
        </authorList>
    </citation>
    <scope>NUCLEOTIDE SEQUENCE [LARGE SCALE GENOMIC DNA]</scope>
    <source>
        <strain evidence="1">APO3</strain>
    </source>
</reference>
<proteinExistence type="predicted"/>
<dbReference type="EMBL" id="KI913171">
    <property type="protein sequence ID" value="ETV69922.1"/>
    <property type="molecule type" value="Genomic_DNA"/>
</dbReference>
<dbReference type="VEuPathDB" id="FungiDB:H257_14519"/>
<dbReference type="GeneID" id="20816515"/>
<dbReference type="AlphaFoldDB" id="W4FR01"/>